<name>A0A9W7IYB6_HIBTR</name>
<dbReference type="EMBL" id="BSYR01000038">
    <property type="protein sequence ID" value="GMJ04170.1"/>
    <property type="molecule type" value="Genomic_DNA"/>
</dbReference>
<dbReference type="AlphaFoldDB" id="A0A9W7IYB6"/>
<gene>
    <name evidence="1" type="ORF">HRI_004086200</name>
</gene>
<dbReference type="Proteomes" id="UP001165190">
    <property type="component" value="Unassembled WGS sequence"/>
</dbReference>
<proteinExistence type="predicted"/>
<dbReference type="PANTHER" id="PTHR47481:SF30">
    <property type="entry name" value="CCHC-TYPE DOMAIN-CONTAINING PROTEIN"/>
    <property type="match status" value="1"/>
</dbReference>
<organism evidence="1 2">
    <name type="scientific">Hibiscus trionum</name>
    <name type="common">Flower of an hour</name>
    <dbReference type="NCBI Taxonomy" id="183268"/>
    <lineage>
        <taxon>Eukaryota</taxon>
        <taxon>Viridiplantae</taxon>
        <taxon>Streptophyta</taxon>
        <taxon>Embryophyta</taxon>
        <taxon>Tracheophyta</taxon>
        <taxon>Spermatophyta</taxon>
        <taxon>Magnoliopsida</taxon>
        <taxon>eudicotyledons</taxon>
        <taxon>Gunneridae</taxon>
        <taxon>Pentapetalae</taxon>
        <taxon>rosids</taxon>
        <taxon>malvids</taxon>
        <taxon>Malvales</taxon>
        <taxon>Malvaceae</taxon>
        <taxon>Malvoideae</taxon>
        <taxon>Hibiscus</taxon>
    </lineage>
</organism>
<sequence length="142" mass="16346">MAENASAKPFTNKTMSIHLDNSNYLLWKHQILFAIESLALVDHIDGSLVISTQFVAGEGGRRVVNPEYVCYKQEDSTLYSWLISFIGSSILPFVVNCKNALGIWEKVKHIFYVTSITRIMHMQCSLKNIRKRDQTMREYVEI</sequence>
<protein>
    <recommendedName>
        <fullName evidence="3">Retrotransposon Copia-like N-terminal domain-containing protein</fullName>
    </recommendedName>
</protein>
<comment type="caution">
    <text evidence="1">The sequence shown here is derived from an EMBL/GenBank/DDBJ whole genome shotgun (WGS) entry which is preliminary data.</text>
</comment>
<evidence type="ECO:0000313" key="1">
    <source>
        <dbReference type="EMBL" id="GMJ04170.1"/>
    </source>
</evidence>
<keyword evidence="2" id="KW-1185">Reference proteome</keyword>
<dbReference type="PANTHER" id="PTHR47481">
    <property type="match status" value="1"/>
</dbReference>
<accession>A0A9W7IYB6</accession>
<evidence type="ECO:0000313" key="2">
    <source>
        <dbReference type="Proteomes" id="UP001165190"/>
    </source>
</evidence>
<evidence type="ECO:0008006" key="3">
    <source>
        <dbReference type="Google" id="ProtNLM"/>
    </source>
</evidence>
<reference evidence="1" key="1">
    <citation type="submission" date="2023-05" db="EMBL/GenBank/DDBJ databases">
        <title>Genome and transcriptome analyses reveal genes involved in the formation of fine ridges on petal epidermal cells in Hibiscus trionum.</title>
        <authorList>
            <person name="Koshimizu S."/>
            <person name="Masuda S."/>
            <person name="Ishii T."/>
            <person name="Shirasu K."/>
            <person name="Hoshino A."/>
            <person name="Arita M."/>
        </authorList>
    </citation>
    <scope>NUCLEOTIDE SEQUENCE</scope>
    <source>
        <strain evidence="1">Hamamatsu line</strain>
    </source>
</reference>
<dbReference type="OrthoDB" id="1845088at2759"/>